<gene>
    <name evidence="2" type="ORF">EB796_019312</name>
</gene>
<name>A0A7J7J842_BUGNE</name>
<dbReference type="AlphaFoldDB" id="A0A7J7J842"/>
<reference evidence="2" key="1">
    <citation type="submission" date="2020-06" db="EMBL/GenBank/DDBJ databases">
        <title>Draft genome of Bugula neritina, a colonial animal packing powerful symbionts and potential medicines.</title>
        <authorList>
            <person name="Rayko M."/>
        </authorList>
    </citation>
    <scope>NUCLEOTIDE SEQUENCE [LARGE SCALE GENOMIC DNA]</scope>
    <source>
        <strain evidence="2">Kwan_BN1</strain>
    </source>
</reference>
<protein>
    <submittedName>
        <fullName evidence="2">Uncharacterized protein</fullName>
    </submittedName>
</protein>
<organism evidence="2 3">
    <name type="scientific">Bugula neritina</name>
    <name type="common">Brown bryozoan</name>
    <name type="synonym">Sertularia neritina</name>
    <dbReference type="NCBI Taxonomy" id="10212"/>
    <lineage>
        <taxon>Eukaryota</taxon>
        <taxon>Metazoa</taxon>
        <taxon>Spiralia</taxon>
        <taxon>Lophotrochozoa</taxon>
        <taxon>Bryozoa</taxon>
        <taxon>Gymnolaemata</taxon>
        <taxon>Cheilostomatida</taxon>
        <taxon>Flustrina</taxon>
        <taxon>Buguloidea</taxon>
        <taxon>Bugulidae</taxon>
        <taxon>Bugula</taxon>
    </lineage>
</organism>
<keyword evidence="3" id="KW-1185">Reference proteome</keyword>
<feature type="transmembrane region" description="Helical" evidence="1">
    <location>
        <begin position="53"/>
        <end position="76"/>
    </location>
</feature>
<dbReference type="EMBL" id="VXIV02002858">
    <property type="protein sequence ID" value="KAF6022372.1"/>
    <property type="molecule type" value="Genomic_DNA"/>
</dbReference>
<evidence type="ECO:0000256" key="1">
    <source>
        <dbReference type="SAM" id="Phobius"/>
    </source>
</evidence>
<evidence type="ECO:0000313" key="2">
    <source>
        <dbReference type="EMBL" id="KAF6022372.1"/>
    </source>
</evidence>
<sequence length="86" mass="9976">MFLNSTFFQKLVILIICQTLVSHIHFSIAMKSSFTMPSKQPTQHLYYPWLTIRIHLTEVSIHFTIAAGGITLVYFLDSLFIKTWVV</sequence>
<evidence type="ECO:0000313" key="3">
    <source>
        <dbReference type="Proteomes" id="UP000593567"/>
    </source>
</evidence>
<keyword evidence="1" id="KW-1133">Transmembrane helix</keyword>
<dbReference type="Proteomes" id="UP000593567">
    <property type="component" value="Unassembled WGS sequence"/>
</dbReference>
<keyword evidence="1" id="KW-0472">Membrane</keyword>
<keyword evidence="1" id="KW-0812">Transmembrane</keyword>
<comment type="caution">
    <text evidence="2">The sequence shown here is derived from an EMBL/GenBank/DDBJ whole genome shotgun (WGS) entry which is preliminary data.</text>
</comment>
<proteinExistence type="predicted"/>
<accession>A0A7J7J842</accession>